<dbReference type="Ensembl" id="ENSRNOT00000104174.2">
    <property type="protein sequence ID" value="ENSRNOP00000085241.2"/>
    <property type="gene ID" value="ENSRNOG00000066658.2"/>
</dbReference>
<dbReference type="RGD" id="41250482">
    <property type="gene designation" value="LOC120099343"/>
</dbReference>
<gene>
    <name evidence="2 4" type="primary">LOC120099343</name>
</gene>
<dbReference type="OMA" id="IRPTIYV"/>
<proteinExistence type="predicted"/>
<sequence>MTKVTRKSLKQNWAKVTLTPRTKRRKKRKPFIPLRCQLHFKVPRTRVKTKRSLGCTRKKVQTYNVHPKKRKRSIRPTIYVCYHMLSRKWKERRERRRNKRQYQSKKRSQLKRRCQSKKQNKNKTHI</sequence>
<protein>
    <submittedName>
        <fullName evidence="2">Uncharacterized LOC120099343</fullName>
    </submittedName>
</protein>
<evidence type="ECO:0000256" key="1">
    <source>
        <dbReference type="SAM" id="MobiDB-lite"/>
    </source>
</evidence>
<organism evidence="2 3">
    <name type="scientific">Rattus norvegicus</name>
    <name type="common">Rat</name>
    <dbReference type="NCBI Taxonomy" id="10116"/>
    <lineage>
        <taxon>Eukaryota</taxon>
        <taxon>Metazoa</taxon>
        <taxon>Chordata</taxon>
        <taxon>Craniata</taxon>
        <taxon>Vertebrata</taxon>
        <taxon>Euteleostomi</taxon>
        <taxon>Mammalia</taxon>
        <taxon>Eutheria</taxon>
        <taxon>Euarchontoglires</taxon>
        <taxon>Glires</taxon>
        <taxon>Rodentia</taxon>
        <taxon>Myomorpha</taxon>
        <taxon>Muroidea</taxon>
        <taxon>Muridae</taxon>
        <taxon>Murinae</taxon>
        <taxon>Rattus</taxon>
    </lineage>
</organism>
<reference evidence="2" key="1">
    <citation type="submission" date="2024-01" db="EMBL/GenBank/DDBJ databases">
        <title>GRCr8: a new rat reference genome assembly contstructed from accurate long reads and long range scaffolding.</title>
        <authorList>
            <person name="Doris P.A."/>
            <person name="Kalbfleisch T."/>
            <person name="Li K."/>
            <person name="Howe K."/>
            <person name="Wood J."/>
        </authorList>
    </citation>
    <scope>NUCLEOTIDE SEQUENCE [LARGE SCALE GENOMIC DNA]</scope>
    <source>
        <strain evidence="2">Brown Norway</strain>
    </source>
</reference>
<evidence type="ECO:0000313" key="3">
    <source>
        <dbReference type="Proteomes" id="UP000002494"/>
    </source>
</evidence>
<dbReference type="AlphaFoldDB" id="A0A8I6GCM8"/>
<evidence type="ECO:0000313" key="4">
    <source>
        <dbReference type="RGD" id="41250482"/>
    </source>
</evidence>
<dbReference type="GeneTree" id="ENSGT00860000136220"/>
<dbReference type="OrthoDB" id="9633864at2759"/>
<reference evidence="2" key="2">
    <citation type="submission" date="2025-08" db="UniProtKB">
        <authorList>
            <consortium name="Ensembl"/>
        </authorList>
    </citation>
    <scope>IDENTIFICATION</scope>
    <source>
        <strain evidence="2">Brown Norway</strain>
    </source>
</reference>
<dbReference type="Proteomes" id="UP000002494">
    <property type="component" value="Chromosome X"/>
</dbReference>
<reference evidence="2" key="3">
    <citation type="submission" date="2025-09" db="UniProtKB">
        <authorList>
            <consortium name="Ensembl"/>
        </authorList>
    </citation>
    <scope>IDENTIFICATION</scope>
    <source>
        <strain evidence="2">Brown Norway</strain>
    </source>
</reference>
<dbReference type="AGR" id="RGD:41250482"/>
<keyword evidence="3" id="KW-1185">Reference proteome</keyword>
<evidence type="ECO:0000313" key="2">
    <source>
        <dbReference type="Ensembl" id="ENSRNOP00000085241.2"/>
    </source>
</evidence>
<feature type="region of interest" description="Disordered" evidence="1">
    <location>
        <begin position="89"/>
        <end position="126"/>
    </location>
</feature>
<accession>A0A8I6GCM8</accession>
<name>A0A8I6GCM8_RAT</name>